<dbReference type="KEGG" id="wse:WALSEDRAFT_67500"/>
<evidence type="ECO:0000256" key="3">
    <source>
        <dbReference type="ARBA" id="ARBA00022989"/>
    </source>
</evidence>
<dbReference type="Pfam" id="PF06726">
    <property type="entry name" value="BC10"/>
    <property type="match status" value="1"/>
</dbReference>
<dbReference type="EMBL" id="JH668225">
    <property type="protein sequence ID" value="EIM23197.1"/>
    <property type="molecule type" value="Genomic_DNA"/>
</dbReference>
<dbReference type="HOGENOM" id="CLU_2428747_0_0_1"/>
<dbReference type="InParanoid" id="I4YGV5"/>
<feature type="chain" id="PRO_5003698150" evidence="6">
    <location>
        <begin position="19"/>
        <end position="91"/>
    </location>
</feature>
<gene>
    <name evidence="7" type="ORF">WALSEDRAFT_67500</name>
</gene>
<sequence>MFCLRWWLLMFLLPFPTASPIILSLFMLSYVIYQKPCPYCFVLLLCLFASTCHWGVGAPDTCCWFTNKASISQPSWELDLRKFGQQLIIDF</sequence>
<dbReference type="OMA" id="MRWFIPL"/>
<evidence type="ECO:0000256" key="6">
    <source>
        <dbReference type="SAM" id="SignalP"/>
    </source>
</evidence>
<evidence type="ECO:0000313" key="8">
    <source>
        <dbReference type="Proteomes" id="UP000005242"/>
    </source>
</evidence>
<evidence type="ECO:0000256" key="4">
    <source>
        <dbReference type="ARBA" id="ARBA00023136"/>
    </source>
</evidence>
<keyword evidence="6" id="KW-0732">Signal</keyword>
<dbReference type="AlphaFoldDB" id="I4YGV5"/>
<protein>
    <submittedName>
        <fullName evidence="7">Uncharacterized protein</fullName>
    </submittedName>
</protein>
<evidence type="ECO:0000256" key="1">
    <source>
        <dbReference type="ARBA" id="ARBA00004370"/>
    </source>
</evidence>
<accession>I4YGV5</accession>
<dbReference type="eggNOG" id="ENOG502S4C9">
    <property type="taxonomic scope" value="Eukaryota"/>
</dbReference>
<dbReference type="RefSeq" id="XP_006956591.1">
    <property type="nucleotide sequence ID" value="XM_006956529.1"/>
</dbReference>
<evidence type="ECO:0000256" key="5">
    <source>
        <dbReference type="SAM" id="Phobius"/>
    </source>
</evidence>
<feature type="transmembrane region" description="Helical" evidence="5">
    <location>
        <begin position="39"/>
        <end position="56"/>
    </location>
</feature>
<organism evidence="7 8">
    <name type="scientific">Wallemia mellicola (strain ATCC MYA-4683 / CBS 633.66)</name>
    <name type="common">Wallemia sebi (CBS 633.66)</name>
    <dbReference type="NCBI Taxonomy" id="671144"/>
    <lineage>
        <taxon>Eukaryota</taxon>
        <taxon>Fungi</taxon>
        <taxon>Dikarya</taxon>
        <taxon>Basidiomycota</taxon>
        <taxon>Wallemiomycotina</taxon>
        <taxon>Wallemiomycetes</taxon>
        <taxon>Wallemiales</taxon>
        <taxon>Wallemiaceae</taxon>
        <taxon>Wallemia</taxon>
    </lineage>
</organism>
<dbReference type="InterPro" id="IPR009598">
    <property type="entry name" value="BCALP"/>
</dbReference>
<evidence type="ECO:0000313" key="7">
    <source>
        <dbReference type="EMBL" id="EIM23197.1"/>
    </source>
</evidence>
<proteinExistence type="predicted"/>
<dbReference type="SMART" id="SM01396">
    <property type="entry name" value="BC10"/>
    <property type="match status" value="1"/>
</dbReference>
<keyword evidence="3 5" id="KW-1133">Transmembrane helix</keyword>
<dbReference type="PANTHER" id="PTHR13259">
    <property type="entry name" value="BLADDER CANCER 10 KD PROTEIN HOMOLOG"/>
    <property type="match status" value="1"/>
</dbReference>
<comment type="subcellular location">
    <subcellularLocation>
        <location evidence="1">Membrane</location>
    </subcellularLocation>
</comment>
<keyword evidence="4 5" id="KW-0472">Membrane</keyword>
<reference evidence="7 8" key="1">
    <citation type="journal article" date="2012" name="Fungal Genet. Biol.">
        <title>The genome of the xerotolerant mold Wallemia sebi reveals adaptations to osmotic stress and suggests cryptic sexual reproduction.</title>
        <authorList>
            <person name="Padamsee M."/>
            <person name="Kumar T.K.A."/>
            <person name="Riley R."/>
            <person name="Binder M."/>
            <person name="Boyd A."/>
            <person name="Calvo A.M."/>
            <person name="Furukawa K."/>
            <person name="Hesse C."/>
            <person name="Hohmann S."/>
            <person name="James T.Y."/>
            <person name="LaButti K."/>
            <person name="Lapidus A."/>
            <person name="Lindquist E."/>
            <person name="Lucas S."/>
            <person name="Miller K."/>
            <person name="Shantappa S."/>
            <person name="Grigoriev I.V."/>
            <person name="Hibbett D.S."/>
            <person name="McLaughlin D.J."/>
            <person name="Spatafora J.W."/>
            <person name="Aime M.C."/>
        </authorList>
    </citation>
    <scope>NUCLEOTIDE SEQUENCE [LARGE SCALE GENOMIC DNA]</scope>
    <source>
        <strain evidence="8">ATCC MYA-4683 / CBS 633.66</strain>
    </source>
</reference>
<dbReference type="OrthoDB" id="5563033at2759"/>
<evidence type="ECO:0000256" key="2">
    <source>
        <dbReference type="ARBA" id="ARBA00022692"/>
    </source>
</evidence>
<feature type="signal peptide" evidence="6">
    <location>
        <begin position="1"/>
        <end position="18"/>
    </location>
</feature>
<feature type="transmembrane region" description="Helical" evidence="5">
    <location>
        <begin position="6"/>
        <end position="32"/>
    </location>
</feature>
<dbReference type="PANTHER" id="PTHR13259:SF1">
    <property type="entry name" value="BLADDER CANCER-ASSOCIATED PROTEIN"/>
    <property type="match status" value="1"/>
</dbReference>
<dbReference type="GO" id="GO:0016020">
    <property type="term" value="C:membrane"/>
    <property type="evidence" value="ECO:0007669"/>
    <property type="project" value="UniProtKB-SubCell"/>
</dbReference>
<keyword evidence="2 5" id="KW-0812">Transmembrane</keyword>
<name>I4YGV5_WALMC</name>
<dbReference type="Proteomes" id="UP000005242">
    <property type="component" value="Unassembled WGS sequence"/>
</dbReference>
<keyword evidence="8" id="KW-1185">Reference proteome</keyword>
<dbReference type="GeneID" id="18475260"/>